<accession>A0A8R1DF34</accession>
<keyword evidence="4 7" id="KW-0732">Signal</keyword>
<feature type="signal peptide" evidence="7">
    <location>
        <begin position="1"/>
        <end position="16"/>
    </location>
</feature>
<dbReference type="PANTHER" id="PTHR31418:SF5">
    <property type="entry name" value="FATTY-ACID AND RETINOL-BINDING PROTEIN 1"/>
    <property type="match status" value="1"/>
</dbReference>
<evidence type="ECO:0000256" key="2">
    <source>
        <dbReference type="ARBA" id="ARBA00006648"/>
    </source>
</evidence>
<dbReference type="GO" id="GO:0005576">
    <property type="term" value="C:extracellular region"/>
    <property type="evidence" value="ECO:0007669"/>
    <property type="project" value="UniProtKB-SubCell"/>
</dbReference>
<dbReference type="GO" id="GO:0008289">
    <property type="term" value="F:lipid binding"/>
    <property type="evidence" value="ECO:0007669"/>
    <property type="project" value="UniProtKB-KW"/>
</dbReference>
<sequence length="226" mass="24999">MKFLLSFFLIVALARSAPLADEPPAVKRNEKALTVEAFDGYVGLLRMFKDMLPGDLVSTVDNLNITQKGEVVSFLSDWFQDRIPKPNSTLEIVDLLKQHLPSVYERINTLNTTFYDKFNGLKPESQALLRQWKVKAVALFGDRPAGESAAQNLQLLRDFAGSIRDVDPAIRDDLRTQFPSAVGLTEGLGFTVFTTMVMVVQKILEAASQPAVLSTVQPAECAIPLD</sequence>
<reference evidence="9" key="1">
    <citation type="submission" date="2010-08" db="EMBL/GenBank/DDBJ databases">
        <authorList>
            <consortium name="Caenorhabditis japonica Sequencing Consortium"/>
            <person name="Wilson R.K."/>
        </authorList>
    </citation>
    <scope>NUCLEOTIDE SEQUENCE [LARGE SCALE GENOMIC DNA]</scope>
    <source>
        <strain evidence="9">DF5081</strain>
    </source>
</reference>
<evidence type="ECO:0000313" key="8">
    <source>
        <dbReference type="EnsemblMetazoa" id="CJA00881.1"/>
    </source>
</evidence>
<dbReference type="PANTHER" id="PTHR31418">
    <property type="entry name" value="FATTY-ACID AND RETINOL-BINDING PROTEIN 1"/>
    <property type="match status" value="1"/>
</dbReference>
<evidence type="ECO:0000313" key="9">
    <source>
        <dbReference type="Proteomes" id="UP000005237"/>
    </source>
</evidence>
<dbReference type="Proteomes" id="UP000005237">
    <property type="component" value="Unassembled WGS sequence"/>
</dbReference>
<evidence type="ECO:0000256" key="5">
    <source>
        <dbReference type="ARBA" id="ARBA00023054"/>
    </source>
</evidence>
<dbReference type="Gene3D" id="1.20.120.1100">
    <property type="match status" value="1"/>
</dbReference>
<evidence type="ECO:0000256" key="6">
    <source>
        <dbReference type="ARBA" id="ARBA00023121"/>
    </source>
</evidence>
<evidence type="ECO:0000256" key="7">
    <source>
        <dbReference type="SAM" id="SignalP"/>
    </source>
</evidence>
<evidence type="ECO:0000256" key="3">
    <source>
        <dbReference type="ARBA" id="ARBA00022525"/>
    </source>
</evidence>
<reference evidence="8" key="2">
    <citation type="submission" date="2022-06" db="UniProtKB">
        <authorList>
            <consortium name="EnsemblMetazoa"/>
        </authorList>
    </citation>
    <scope>IDENTIFICATION</scope>
    <source>
        <strain evidence="8">DF5081</strain>
    </source>
</reference>
<dbReference type="EnsemblMetazoa" id="CJA00881.1">
    <property type="protein sequence ID" value="CJA00881.1"/>
    <property type="gene ID" value="WBGene00120085"/>
</dbReference>
<keyword evidence="5" id="KW-0175">Coiled coil</keyword>
<comment type="similarity">
    <text evidence="2">Belongs to the fatty-acid and retinol-binding protein (FARBP) family.</text>
</comment>
<keyword evidence="9" id="KW-1185">Reference proteome</keyword>
<protein>
    <recommendedName>
        <fullName evidence="10">Fatty-acid and retinol-binding protein 1</fullName>
    </recommendedName>
</protein>
<keyword evidence="6" id="KW-0446">Lipid-binding</keyword>
<proteinExistence type="inferred from homology"/>
<evidence type="ECO:0008006" key="10">
    <source>
        <dbReference type="Google" id="ProtNLM"/>
    </source>
</evidence>
<organism evidence="8 9">
    <name type="scientific">Caenorhabditis japonica</name>
    <dbReference type="NCBI Taxonomy" id="281687"/>
    <lineage>
        <taxon>Eukaryota</taxon>
        <taxon>Metazoa</taxon>
        <taxon>Ecdysozoa</taxon>
        <taxon>Nematoda</taxon>
        <taxon>Chromadorea</taxon>
        <taxon>Rhabditida</taxon>
        <taxon>Rhabditina</taxon>
        <taxon>Rhabditomorpha</taxon>
        <taxon>Rhabditoidea</taxon>
        <taxon>Rhabditidae</taxon>
        <taxon>Peloderinae</taxon>
        <taxon>Caenorhabditis</taxon>
    </lineage>
</organism>
<dbReference type="AlphaFoldDB" id="A0A8R1DF34"/>
<feature type="chain" id="PRO_5035930685" description="Fatty-acid and retinol-binding protein 1" evidence="7">
    <location>
        <begin position="17"/>
        <end position="226"/>
    </location>
</feature>
<comment type="subcellular location">
    <subcellularLocation>
        <location evidence="1">Secreted</location>
    </subcellularLocation>
</comment>
<keyword evidence="3" id="KW-0964">Secreted</keyword>
<evidence type="ECO:0000256" key="4">
    <source>
        <dbReference type="ARBA" id="ARBA00022729"/>
    </source>
</evidence>
<dbReference type="InterPro" id="IPR008632">
    <property type="entry name" value="Gp-FAR-1"/>
</dbReference>
<evidence type="ECO:0000256" key="1">
    <source>
        <dbReference type="ARBA" id="ARBA00004613"/>
    </source>
</evidence>
<name>A0A8R1DF34_CAEJA</name>
<dbReference type="OMA" id="TTFYTKF"/>
<dbReference type="Pfam" id="PF05823">
    <property type="entry name" value="Gp-FAR-1"/>
    <property type="match status" value="1"/>
</dbReference>